<comment type="caution">
    <text evidence="7">The sequence shown here is derived from an EMBL/GenBank/DDBJ whole genome shotgun (WGS) entry which is preliminary data.</text>
</comment>
<dbReference type="Gene3D" id="3.90.190.10">
    <property type="entry name" value="Protein tyrosine phosphatase superfamily"/>
    <property type="match status" value="2"/>
</dbReference>
<dbReference type="PROSITE" id="PS00383">
    <property type="entry name" value="TYR_PHOSPHATASE_1"/>
    <property type="match status" value="1"/>
</dbReference>
<dbReference type="CDD" id="cd14498">
    <property type="entry name" value="DSP"/>
    <property type="match status" value="2"/>
</dbReference>
<dbReference type="EMBL" id="JAACJP010000054">
    <property type="protein sequence ID" value="KAF5369718.1"/>
    <property type="molecule type" value="Genomic_DNA"/>
</dbReference>
<evidence type="ECO:0000313" key="7">
    <source>
        <dbReference type="EMBL" id="KAF5369718.1"/>
    </source>
</evidence>
<keyword evidence="8" id="KW-1185">Reference proteome</keyword>
<name>A0A8H5GRK6_9AGAR</name>
<dbReference type="InterPro" id="IPR000387">
    <property type="entry name" value="Tyr_Pase_dom"/>
</dbReference>
<dbReference type="PANTHER" id="PTHR45848">
    <property type="entry name" value="DUAL SPECIFICITY PROTEIN PHOSPHATASE 12 FAMILY MEMBER"/>
    <property type="match status" value="1"/>
</dbReference>
<evidence type="ECO:0000256" key="1">
    <source>
        <dbReference type="ARBA" id="ARBA00008601"/>
    </source>
</evidence>
<organism evidence="7 8">
    <name type="scientific">Tricholomella constricta</name>
    <dbReference type="NCBI Taxonomy" id="117010"/>
    <lineage>
        <taxon>Eukaryota</taxon>
        <taxon>Fungi</taxon>
        <taxon>Dikarya</taxon>
        <taxon>Basidiomycota</taxon>
        <taxon>Agaricomycotina</taxon>
        <taxon>Agaricomycetes</taxon>
        <taxon>Agaricomycetidae</taxon>
        <taxon>Agaricales</taxon>
        <taxon>Tricholomatineae</taxon>
        <taxon>Lyophyllaceae</taxon>
        <taxon>Tricholomella</taxon>
    </lineage>
</organism>
<sequence length="406" mass="44707">MIFGHPSVNEIVQGQIYLGKCVPHSFYPKNPLGAKNPKHPSLPAALSAEVQKKLGTTHIVSVCPEYSSTGPNHLTVAVEDSEYENILIHLPNACQFIQTALDHGGRVFVHCAMGISRSATVVAAYLMKTRRMSRSAAMRFIKQKRPQVHPNYGFIKQLETFADCQYNPSPANPVYCKWKRQQKRNVTQFLNQMIDTTPIIPNELLLSSEFPDDSWQAESLILDSGITHLLSVSPAKIPHSASALLRKHRHVKIPEHRKDGLLLALPDVCDFIQDAIESGGQVLVHSSSESTACIVVCAFLMSARNLPSDDAVALIEDALPLFNPTKSFFRHLELFDACNYNPTAENQLVKRWGGASVVSHPTFTPASGIKASVEAIAIDIMSETGLDVKAFGEALSVIQRRNGRPL</sequence>
<comment type="similarity">
    <text evidence="1">Belongs to the protein-tyrosine phosphatase family. Non-receptor class dual specificity subfamily.</text>
</comment>
<dbReference type="EC" id="3.1.3.48" evidence="2"/>
<dbReference type="InterPro" id="IPR029021">
    <property type="entry name" value="Prot-tyrosine_phosphatase-like"/>
</dbReference>
<dbReference type="PROSITE" id="PS50054">
    <property type="entry name" value="TYR_PHOSPHATASE_DUAL"/>
    <property type="match status" value="1"/>
</dbReference>
<dbReference type="InterPro" id="IPR016130">
    <property type="entry name" value="Tyr_Pase_AS"/>
</dbReference>
<dbReference type="InterPro" id="IPR000340">
    <property type="entry name" value="Dual-sp_phosphatase_cat-dom"/>
</dbReference>
<dbReference type="SMART" id="SM00195">
    <property type="entry name" value="DSPc"/>
    <property type="match status" value="2"/>
</dbReference>
<feature type="domain" description="Tyrosine specific protein phosphatases" evidence="6">
    <location>
        <begin position="91"/>
        <end position="146"/>
    </location>
</feature>
<dbReference type="PROSITE" id="PS50056">
    <property type="entry name" value="TYR_PHOSPHATASE_2"/>
    <property type="match status" value="1"/>
</dbReference>
<dbReference type="GO" id="GO:0008138">
    <property type="term" value="F:protein tyrosine/serine/threonine phosphatase activity"/>
    <property type="evidence" value="ECO:0007669"/>
    <property type="project" value="TreeGrafter"/>
</dbReference>
<dbReference type="PANTHER" id="PTHR45848:SF4">
    <property type="entry name" value="DUAL SPECIFICITY PROTEIN PHOSPHATASE 12"/>
    <property type="match status" value="1"/>
</dbReference>
<proteinExistence type="inferred from homology"/>
<feature type="domain" description="Tyrosine-protein phosphatase" evidence="5">
    <location>
        <begin position="17"/>
        <end position="167"/>
    </location>
</feature>
<evidence type="ECO:0000313" key="8">
    <source>
        <dbReference type="Proteomes" id="UP000565441"/>
    </source>
</evidence>
<accession>A0A8H5GRK6</accession>
<protein>
    <recommendedName>
        <fullName evidence="2">protein-tyrosine-phosphatase</fullName>
        <ecNumber evidence="2">3.1.3.48</ecNumber>
    </recommendedName>
</protein>
<dbReference type="Pfam" id="PF00782">
    <property type="entry name" value="DSPc"/>
    <property type="match status" value="2"/>
</dbReference>
<evidence type="ECO:0000259" key="5">
    <source>
        <dbReference type="PROSITE" id="PS50054"/>
    </source>
</evidence>
<keyword evidence="4" id="KW-0904">Protein phosphatase</keyword>
<reference evidence="7 8" key="1">
    <citation type="journal article" date="2020" name="ISME J.">
        <title>Uncovering the hidden diversity of litter-decomposition mechanisms in mushroom-forming fungi.</title>
        <authorList>
            <person name="Floudas D."/>
            <person name="Bentzer J."/>
            <person name="Ahren D."/>
            <person name="Johansson T."/>
            <person name="Persson P."/>
            <person name="Tunlid A."/>
        </authorList>
    </citation>
    <scope>NUCLEOTIDE SEQUENCE [LARGE SCALE GENOMIC DNA]</scope>
    <source>
        <strain evidence="7 8">CBS 661.87</strain>
    </source>
</reference>
<evidence type="ECO:0000256" key="2">
    <source>
        <dbReference type="ARBA" id="ARBA00013064"/>
    </source>
</evidence>
<evidence type="ECO:0000256" key="3">
    <source>
        <dbReference type="ARBA" id="ARBA00022801"/>
    </source>
</evidence>
<dbReference type="SUPFAM" id="SSF52799">
    <property type="entry name" value="(Phosphotyrosine protein) phosphatases II"/>
    <property type="match status" value="2"/>
</dbReference>
<evidence type="ECO:0000259" key="6">
    <source>
        <dbReference type="PROSITE" id="PS50056"/>
    </source>
</evidence>
<dbReference type="GO" id="GO:0004725">
    <property type="term" value="F:protein tyrosine phosphatase activity"/>
    <property type="evidence" value="ECO:0007669"/>
    <property type="project" value="UniProtKB-EC"/>
</dbReference>
<dbReference type="OrthoDB" id="10252009at2759"/>
<dbReference type="AlphaFoldDB" id="A0A8H5GRK6"/>
<keyword evidence="3" id="KW-0378">Hydrolase</keyword>
<dbReference type="InterPro" id="IPR020422">
    <property type="entry name" value="TYR_PHOSPHATASE_DUAL_dom"/>
</dbReference>
<evidence type="ECO:0000256" key="4">
    <source>
        <dbReference type="ARBA" id="ARBA00022912"/>
    </source>
</evidence>
<dbReference type="Proteomes" id="UP000565441">
    <property type="component" value="Unassembled WGS sequence"/>
</dbReference>
<gene>
    <name evidence="7" type="ORF">D9615_010155</name>
</gene>